<reference evidence="1" key="1">
    <citation type="submission" date="2020-08" db="EMBL/GenBank/DDBJ databases">
        <title>Multicomponent nature underlies the extraordinary mechanical properties of spider dragline silk.</title>
        <authorList>
            <person name="Kono N."/>
            <person name="Nakamura H."/>
            <person name="Mori M."/>
            <person name="Yoshida Y."/>
            <person name="Ohtoshi R."/>
            <person name="Malay A.D."/>
            <person name="Moran D.A.P."/>
            <person name="Tomita M."/>
            <person name="Numata K."/>
            <person name="Arakawa K."/>
        </authorList>
    </citation>
    <scope>NUCLEOTIDE SEQUENCE</scope>
</reference>
<comment type="caution">
    <text evidence="1">The sequence shown here is derived from an EMBL/GenBank/DDBJ whole genome shotgun (WGS) entry which is preliminary data.</text>
</comment>
<dbReference type="EMBL" id="BMAW01085360">
    <property type="protein sequence ID" value="GFU42592.1"/>
    <property type="molecule type" value="Genomic_DNA"/>
</dbReference>
<sequence>MSFSSPPSPVRQEKPFRRHVACGRPGSMKTILLVASFVWLASSRLSKRVVCFLRKGSRVLVIIPSCVATGGVGRSSSGCVLGLKMF</sequence>
<keyword evidence="2" id="KW-1185">Reference proteome</keyword>
<accession>A0A8X6QXT3</accession>
<proteinExistence type="predicted"/>
<organism evidence="1 2">
    <name type="scientific">Nephila pilipes</name>
    <name type="common">Giant wood spider</name>
    <name type="synonym">Nephila maculata</name>
    <dbReference type="NCBI Taxonomy" id="299642"/>
    <lineage>
        <taxon>Eukaryota</taxon>
        <taxon>Metazoa</taxon>
        <taxon>Ecdysozoa</taxon>
        <taxon>Arthropoda</taxon>
        <taxon>Chelicerata</taxon>
        <taxon>Arachnida</taxon>
        <taxon>Araneae</taxon>
        <taxon>Araneomorphae</taxon>
        <taxon>Entelegynae</taxon>
        <taxon>Araneoidea</taxon>
        <taxon>Nephilidae</taxon>
        <taxon>Nephila</taxon>
    </lineage>
</organism>
<name>A0A8X6QXT3_NEPPI</name>
<evidence type="ECO:0000313" key="2">
    <source>
        <dbReference type="Proteomes" id="UP000887013"/>
    </source>
</evidence>
<dbReference type="Proteomes" id="UP000887013">
    <property type="component" value="Unassembled WGS sequence"/>
</dbReference>
<dbReference type="AlphaFoldDB" id="A0A8X6QXT3"/>
<dbReference type="OrthoDB" id="10319421at2759"/>
<evidence type="ECO:0000313" key="1">
    <source>
        <dbReference type="EMBL" id="GFU42592.1"/>
    </source>
</evidence>
<protein>
    <submittedName>
        <fullName evidence="1">Uncharacterized protein</fullName>
    </submittedName>
</protein>
<gene>
    <name evidence="1" type="ORF">NPIL_493171</name>
</gene>